<feature type="transmembrane region" description="Helical" evidence="5">
    <location>
        <begin position="79"/>
        <end position="97"/>
    </location>
</feature>
<dbReference type="GO" id="GO:0016020">
    <property type="term" value="C:membrane"/>
    <property type="evidence" value="ECO:0007669"/>
    <property type="project" value="UniProtKB-SubCell"/>
</dbReference>
<feature type="transmembrane region" description="Helical" evidence="5">
    <location>
        <begin position="316"/>
        <end position="335"/>
    </location>
</feature>
<reference evidence="8" key="3">
    <citation type="submission" date="2023-01" db="EMBL/GenBank/DDBJ databases">
        <title>Human gut microbiome strain richness.</title>
        <authorList>
            <person name="Chen-Liaw A."/>
        </authorList>
    </citation>
    <scope>NUCLEOTIDE SEQUENCE</scope>
    <source>
        <strain evidence="8">H9_m1001271B151109d0_201107</strain>
    </source>
</reference>
<keyword evidence="2 5" id="KW-0812">Transmembrane</keyword>
<evidence type="ECO:0000256" key="3">
    <source>
        <dbReference type="ARBA" id="ARBA00022989"/>
    </source>
</evidence>
<keyword evidence="3 5" id="KW-1133">Transmembrane helix</keyword>
<evidence type="ECO:0000256" key="5">
    <source>
        <dbReference type="SAM" id="Phobius"/>
    </source>
</evidence>
<gene>
    <name evidence="9" type="ORF">HKQ55_13210</name>
    <name evidence="7" type="ORF">L4X52_22025</name>
    <name evidence="8" type="ORF">PL594_04150</name>
</gene>
<evidence type="ECO:0000313" key="7">
    <source>
        <dbReference type="EMBL" id="MCG0342622.1"/>
    </source>
</evidence>
<feature type="transmembrane region" description="Helical" evidence="5">
    <location>
        <begin position="139"/>
        <end position="157"/>
    </location>
</feature>
<evidence type="ECO:0000256" key="4">
    <source>
        <dbReference type="ARBA" id="ARBA00023136"/>
    </source>
</evidence>
<feature type="transmembrane region" description="Helical" evidence="5">
    <location>
        <begin position="56"/>
        <end position="72"/>
    </location>
</feature>
<dbReference type="EMBL" id="JAKKWZ010000089">
    <property type="protein sequence ID" value="MCG0342622.1"/>
    <property type="molecule type" value="Genomic_DNA"/>
</dbReference>
<dbReference type="EMBL" id="JABDSI010000123">
    <property type="protein sequence ID" value="NMW41064.1"/>
    <property type="molecule type" value="Genomic_DNA"/>
</dbReference>
<feature type="transmembrane region" description="Helical" evidence="5">
    <location>
        <begin position="169"/>
        <end position="193"/>
    </location>
</feature>
<keyword evidence="7" id="KW-0436">Ligase</keyword>
<dbReference type="Proteomes" id="UP000583639">
    <property type="component" value="Unassembled WGS sequence"/>
</dbReference>
<reference evidence="9 10" key="1">
    <citation type="submission" date="2020-04" db="EMBL/GenBank/DDBJ databases">
        <title>A novel gut-associated lysogenic phage, Bacteroides phage BV01, alters the host transcriptome and bile acid metabolism in Bacteroides vulgatus.</title>
        <authorList>
            <person name="Campbell D.E."/>
            <person name="Ly L."/>
            <person name="Ridlon J.M."/>
            <person name="Hsiao A."/>
            <person name="Degnan P.H."/>
        </authorList>
    </citation>
    <scope>NUCLEOTIDE SEQUENCE [LARGE SCALE GENOMIC DNA]</scope>
    <source>
        <strain evidence="9 10">VPI-BV8526</strain>
    </source>
</reference>
<dbReference type="GO" id="GO:0016874">
    <property type="term" value="F:ligase activity"/>
    <property type="evidence" value="ECO:0007669"/>
    <property type="project" value="UniProtKB-KW"/>
</dbReference>
<feature type="transmembrane region" description="Helical" evidence="5">
    <location>
        <begin position="21"/>
        <end position="44"/>
    </location>
</feature>
<evidence type="ECO:0000313" key="9">
    <source>
        <dbReference type="EMBL" id="NMW41064.1"/>
    </source>
</evidence>
<dbReference type="Proteomes" id="UP001201179">
    <property type="component" value="Unassembled WGS sequence"/>
</dbReference>
<proteinExistence type="predicted"/>
<name>A0A848QY16_PHOVU</name>
<evidence type="ECO:0000259" key="6">
    <source>
        <dbReference type="Pfam" id="PF04932"/>
    </source>
</evidence>
<accession>A0A848QY16</accession>
<feature type="transmembrane region" description="Helical" evidence="5">
    <location>
        <begin position="205"/>
        <end position="224"/>
    </location>
</feature>
<sequence length="356" mass="40793">MMVFLVTCFLFFVFKRGTKKINFIFNFKIISIITLWVFINTHILHLDKIDNSYLDYIFYLIGSGLAVTVFDFENFRFKLLKYLAYLSFISIIVQVWHDYFGLGSTFVNIPGNDGWAMSLYFFNTEWGENRLASIFWEPGQYQIVLIFVMGLFYKEMLDPFTLKPYLKHLLILTIALIMTISTSGYIAFGILISGAIVNSAYGRKHIYLLPLLSFLAFSIFLLLWNSDAVQKKIAQGEVNEENSFNIRMADNLALLTMVGNKPVFGYGAGTKSAEDAKNKFGSISQSNGWLRSAAENGTPYVLYILVLIYSSIKRRVHIASAALFLLFAFILSQSGEGNTYFPYTYMYVFKYCTQQT</sequence>
<keyword evidence="4 5" id="KW-0472">Membrane</keyword>
<dbReference type="InterPro" id="IPR007016">
    <property type="entry name" value="O-antigen_ligase-rel_domated"/>
</dbReference>
<comment type="caution">
    <text evidence="9">The sequence shown here is derived from an EMBL/GenBank/DDBJ whole genome shotgun (WGS) entry which is preliminary data.</text>
</comment>
<evidence type="ECO:0000313" key="8">
    <source>
        <dbReference type="EMBL" id="MDB0850701.1"/>
    </source>
</evidence>
<evidence type="ECO:0000256" key="2">
    <source>
        <dbReference type="ARBA" id="ARBA00022692"/>
    </source>
</evidence>
<dbReference type="RefSeq" id="WP_138286650.1">
    <property type="nucleotide sequence ID" value="NZ_CAXKYE010000019.1"/>
</dbReference>
<organism evidence="9 10">
    <name type="scientific">Phocaeicola vulgatus</name>
    <name type="common">Bacteroides vulgatus</name>
    <dbReference type="NCBI Taxonomy" id="821"/>
    <lineage>
        <taxon>Bacteria</taxon>
        <taxon>Pseudomonadati</taxon>
        <taxon>Bacteroidota</taxon>
        <taxon>Bacteroidia</taxon>
        <taxon>Bacteroidales</taxon>
        <taxon>Bacteroidaceae</taxon>
        <taxon>Phocaeicola</taxon>
    </lineage>
</organism>
<evidence type="ECO:0000313" key="10">
    <source>
        <dbReference type="Proteomes" id="UP000583639"/>
    </source>
</evidence>
<dbReference type="AlphaFoldDB" id="A0A848QY16"/>
<dbReference type="Proteomes" id="UP001210999">
    <property type="component" value="Unassembled WGS sequence"/>
</dbReference>
<dbReference type="EMBL" id="JAQKEI010000004">
    <property type="protein sequence ID" value="MDB0850701.1"/>
    <property type="molecule type" value="Genomic_DNA"/>
</dbReference>
<feature type="domain" description="O-antigen ligase-related" evidence="6">
    <location>
        <begin position="169"/>
        <end position="281"/>
    </location>
</feature>
<reference evidence="7" key="2">
    <citation type="submission" date="2022-01" db="EMBL/GenBank/DDBJ databases">
        <authorList>
            <person name="Mingchao X."/>
        </authorList>
    </citation>
    <scope>NUCLEOTIDE SEQUENCE</scope>
    <source>
        <strain evidence="7">Bv4372</strain>
    </source>
</reference>
<comment type="subcellular location">
    <subcellularLocation>
        <location evidence="1">Membrane</location>
        <topology evidence="1">Multi-pass membrane protein</topology>
    </subcellularLocation>
</comment>
<protein>
    <submittedName>
        <fullName evidence="7">O-antigen ligase family protein</fullName>
    </submittedName>
</protein>
<dbReference type="Pfam" id="PF04932">
    <property type="entry name" value="Wzy_C"/>
    <property type="match status" value="1"/>
</dbReference>
<evidence type="ECO:0000256" key="1">
    <source>
        <dbReference type="ARBA" id="ARBA00004141"/>
    </source>
</evidence>